<accession>H8X9H6</accession>
<keyword evidence="4 13" id="KW-0415">Karyogamy</keyword>
<proteinExistence type="inferred from homology"/>
<evidence type="ECO:0000256" key="3">
    <source>
        <dbReference type="ARBA" id="ARBA00021601"/>
    </source>
</evidence>
<keyword evidence="8 13" id="KW-1133">Transmembrane helix</keyword>
<keyword evidence="7 13" id="KW-0256">Endoplasmic reticulum</keyword>
<dbReference type="GO" id="GO:0000742">
    <property type="term" value="P:karyogamy involved in conjugation with cellular fusion"/>
    <property type="evidence" value="ECO:0007669"/>
    <property type="project" value="UniProtKB-UniRule"/>
</dbReference>
<dbReference type="AlphaFoldDB" id="H8X9H6"/>
<dbReference type="GO" id="GO:0048288">
    <property type="term" value="P:nuclear membrane fusion involved in karyogamy"/>
    <property type="evidence" value="ECO:0007669"/>
    <property type="project" value="UniProtKB-UniRule"/>
</dbReference>
<evidence type="ECO:0000256" key="11">
    <source>
        <dbReference type="ARBA" id="ARBA00023242"/>
    </source>
</evidence>
<evidence type="ECO:0000256" key="1">
    <source>
        <dbReference type="ARBA" id="ARBA00003389"/>
    </source>
</evidence>
<dbReference type="GO" id="GO:0005789">
    <property type="term" value="C:endoplasmic reticulum membrane"/>
    <property type="evidence" value="ECO:0007669"/>
    <property type="project" value="UniProtKB-SubCell"/>
</dbReference>
<protein>
    <recommendedName>
        <fullName evidence="3">Nuclear fusion protein KAR5</fullName>
    </recommendedName>
    <alternativeName>
        <fullName evidence="12">Karyogamy protein 5</fullName>
    </alternativeName>
</protein>
<evidence type="ECO:0000256" key="5">
    <source>
        <dbReference type="ARBA" id="ARBA00022692"/>
    </source>
</evidence>
<dbReference type="GO" id="GO:0031965">
    <property type="term" value="C:nuclear membrane"/>
    <property type="evidence" value="ECO:0007669"/>
    <property type="project" value="UniProtKB-SubCell"/>
</dbReference>
<dbReference type="RefSeq" id="XP_003870770.1">
    <property type="nucleotide sequence ID" value="XM_003870721.1"/>
</dbReference>
<organism evidence="14 15">
    <name type="scientific">Candida orthopsilosis (strain 90-125)</name>
    <name type="common">Yeast</name>
    <dbReference type="NCBI Taxonomy" id="1136231"/>
    <lineage>
        <taxon>Eukaryota</taxon>
        <taxon>Fungi</taxon>
        <taxon>Dikarya</taxon>
        <taxon>Ascomycota</taxon>
        <taxon>Saccharomycotina</taxon>
        <taxon>Pichiomycetes</taxon>
        <taxon>Debaryomycetaceae</taxon>
        <taxon>Candida/Lodderomyces clade</taxon>
        <taxon>Candida</taxon>
    </lineage>
</organism>
<evidence type="ECO:0000256" key="8">
    <source>
        <dbReference type="ARBA" id="ARBA00022989"/>
    </source>
</evidence>
<evidence type="ECO:0000256" key="6">
    <source>
        <dbReference type="ARBA" id="ARBA00022729"/>
    </source>
</evidence>
<evidence type="ECO:0000256" key="13">
    <source>
        <dbReference type="RuleBase" id="RU368082"/>
    </source>
</evidence>
<evidence type="ECO:0000256" key="4">
    <source>
        <dbReference type="ARBA" id="ARBA00022459"/>
    </source>
</evidence>
<evidence type="ECO:0000313" key="14">
    <source>
        <dbReference type="EMBL" id="CCG24642.1"/>
    </source>
</evidence>
<evidence type="ECO:0000313" key="15">
    <source>
        <dbReference type="Proteomes" id="UP000005018"/>
    </source>
</evidence>
<name>H8X9H6_CANO9</name>
<dbReference type="InterPro" id="IPR007292">
    <property type="entry name" value="Nuclear_fusion_Kar5"/>
</dbReference>
<comment type="subcellular location">
    <subcellularLocation>
        <location evidence="13">Endoplasmic reticulum membrane</location>
    </subcellularLocation>
    <subcellularLocation>
        <location evidence="13">Nucleus membrane</location>
    </subcellularLocation>
</comment>
<keyword evidence="5 13" id="KW-0812">Transmembrane</keyword>
<evidence type="ECO:0000256" key="9">
    <source>
        <dbReference type="ARBA" id="ARBA00023136"/>
    </source>
</evidence>
<evidence type="ECO:0000256" key="7">
    <source>
        <dbReference type="ARBA" id="ARBA00022824"/>
    </source>
</evidence>
<keyword evidence="6 13" id="KW-0732">Signal</keyword>
<dbReference type="HOGENOM" id="CLU_039530_0_0_1"/>
<dbReference type="PANTHER" id="PTHR28012">
    <property type="entry name" value="NUCLEAR FUSION PROTEIN KAR5"/>
    <property type="match status" value="1"/>
</dbReference>
<evidence type="ECO:0000256" key="2">
    <source>
        <dbReference type="ARBA" id="ARBA00010473"/>
    </source>
</evidence>
<keyword evidence="15" id="KW-1185">Reference proteome</keyword>
<evidence type="ECO:0000256" key="10">
    <source>
        <dbReference type="ARBA" id="ARBA00023180"/>
    </source>
</evidence>
<keyword evidence="10" id="KW-0325">Glycoprotein</keyword>
<dbReference type="GeneID" id="14541568"/>
<keyword evidence="9 13" id="KW-0472">Membrane</keyword>
<evidence type="ECO:0000256" key="12">
    <source>
        <dbReference type="ARBA" id="ARBA00031468"/>
    </source>
</evidence>
<reference evidence="14 15" key="1">
    <citation type="journal article" date="2012" name="PLoS ONE">
        <title>Sequence and analysis of the genome of the pathogenic yeast Candida orthopsilosis.</title>
        <authorList>
            <person name="Riccombeni A."/>
            <person name="Vidanes G."/>
            <person name="Proux-Wera E."/>
            <person name="Wolfe K.H."/>
            <person name="Butler G."/>
        </authorList>
    </citation>
    <scope>NUCLEOTIDE SEQUENCE [LARGE SCALE GENOMIC DNA]</scope>
    <source>
        <strain evidence="14 15">Co 90-125</strain>
    </source>
</reference>
<dbReference type="OrthoDB" id="5311848at2759"/>
<dbReference type="KEGG" id="cot:CORT_0F04180"/>
<dbReference type="EMBL" id="HE681724">
    <property type="protein sequence ID" value="CCG24642.1"/>
    <property type="molecule type" value="Genomic_DNA"/>
</dbReference>
<comment type="similarity">
    <text evidence="2 13">Belongs to the KAR5 family.</text>
</comment>
<feature type="transmembrane region" description="Helical" evidence="13">
    <location>
        <begin position="465"/>
        <end position="488"/>
    </location>
</feature>
<dbReference type="Pfam" id="PF04163">
    <property type="entry name" value="Tht1"/>
    <property type="match status" value="1"/>
</dbReference>
<feature type="transmembrane region" description="Helical" evidence="13">
    <location>
        <begin position="435"/>
        <end position="458"/>
    </location>
</feature>
<dbReference type="Proteomes" id="UP000005018">
    <property type="component" value="Chromosome 6"/>
</dbReference>
<dbReference type="PANTHER" id="PTHR28012:SF1">
    <property type="entry name" value="NUCLEAR FUSION PROTEIN KAR5"/>
    <property type="match status" value="1"/>
</dbReference>
<dbReference type="eggNOG" id="ENOG502QVCQ">
    <property type="taxonomic scope" value="Eukaryota"/>
</dbReference>
<comment type="function">
    <text evidence="1 13">Required for nuclear membrane fusion during karyogamy.</text>
</comment>
<gene>
    <name evidence="14" type="ORF">CORT_0F04180</name>
</gene>
<sequence>MRLAIGVFLFGQVITKELSLRRKSDYLYTLPALEIWKDDCSRQALSSILPQCLDGLETMTSSQQKEVALELSICELENAKIEYPLDCNPQIRQRNVDKCIQSLEKSPQFWTSYSGNYRSVKEICHQVSMPLKKEQIVEVYENVSNLFQNILNDFMASQADNEEFQNHMKEKFDAMLNIIDEMMEKRRESADLVNQTFNVFYENFELSLNNALVIMGQSYQGVNTNLNEMGHHINYFTKELCHINELIRENQNQLGRKHKDLQQHGDILLSQQSQVLENMKGINDYALELQGSARRYFEFMDNEFQLSVFKMHSINALINHNLDTLQVQKKSLNQQSVSILSGISEDFASYLNRSGQEILASFENSLNISLEKLEERVEQTMMSIELLDSRVGNFISIANNATEYLANLIPNFARSVMSYASESYISMKTAFSQTYRIILCLVVAVVLLIAKPFVLFPWTILRKSVIVVIPLTLGVVAAILTLKLVLVLSDFNMPD</sequence>
<keyword evidence="11 13" id="KW-0539">Nucleus</keyword>